<evidence type="ECO:0000313" key="3">
    <source>
        <dbReference type="Proteomes" id="UP000310200"/>
    </source>
</evidence>
<reference evidence="2 3" key="1">
    <citation type="journal article" date="2019" name="Philos. Trans. R. Soc. Lond., B, Biol. Sci.">
        <title>Ant behaviour and brain gene expression of defending hosts depend on the ecological success of the intruding social parasite.</title>
        <authorList>
            <person name="Kaur R."/>
            <person name="Stoldt M."/>
            <person name="Jongepier E."/>
            <person name="Feldmeyer B."/>
            <person name="Menzel F."/>
            <person name="Bornberg-Bauer E."/>
            <person name="Foitzik S."/>
        </authorList>
    </citation>
    <scope>NUCLEOTIDE SEQUENCE [LARGE SCALE GENOMIC DNA]</scope>
    <source>
        <tissue evidence="2">Whole body</tissue>
    </source>
</reference>
<gene>
    <name evidence="2" type="ORF">DBV15_10109</name>
</gene>
<organism evidence="2 3">
    <name type="scientific">Temnothorax longispinosus</name>
    <dbReference type="NCBI Taxonomy" id="300112"/>
    <lineage>
        <taxon>Eukaryota</taxon>
        <taxon>Metazoa</taxon>
        <taxon>Ecdysozoa</taxon>
        <taxon>Arthropoda</taxon>
        <taxon>Hexapoda</taxon>
        <taxon>Insecta</taxon>
        <taxon>Pterygota</taxon>
        <taxon>Neoptera</taxon>
        <taxon>Endopterygota</taxon>
        <taxon>Hymenoptera</taxon>
        <taxon>Apocrita</taxon>
        <taxon>Aculeata</taxon>
        <taxon>Formicoidea</taxon>
        <taxon>Formicidae</taxon>
        <taxon>Myrmicinae</taxon>
        <taxon>Temnothorax</taxon>
    </lineage>
</organism>
<protein>
    <submittedName>
        <fullName evidence="2">Uncharacterized protein</fullName>
    </submittedName>
</protein>
<proteinExistence type="predicted"/>
<evidence type="ECO:0000313" key="2">
    <source>
        <dbReference type="EMBL" id="TGZ31999.1"/>
    </source>
</evidence>
<name>A0A4S2JBJ2_9HYME</name>
<dbReference type="EMBL" id="QBLH01003972">
    <property type="protein sequence ID" value="TGZ31999.1"/>
    <property type="molecule type" value="Genomic_DNA"/>
</dbReference>
<sequence length="237" mass="27538">MEDPDVITRAQLALAIREWQNCRMGKRAKRHTTVEEKTSTEEMKAPDPLFQWRIHFWYFHAPRRGIALWKTKEGEEVPRKAANLEISMARTWSFRRRRRRKKQLTRGTKGCNSEGRKEGTKEGSIKIPREHRALILRHGRVSRGYATNCAKDAMILACHYDETEKPLQSFDRYRRNSSRRITSGVSPWRPNKNRLVLAAYIYQDQRFKGQDEFLGGNVAGGPARTSMSTGRLTTFGD</sequence>
<feature type="region of interest" description="Disordered" evidence="1">
    <location>
        <begin position="97"/>
        <end position="123"/>
    </location>
</feature>
<feature type="compositionally biased region" description="Basic and acidic residues" evidence="1">
    <location>
        <begin position="114"/>
        <end position="123"/>
    </location>
</feature>
<accession>A0A4S2JBJ2</accession>
<dbReference type="Proteomes" id="UP000310200">
    <property type="component" value="Unassembled WGS sequence"/>
</dbReference>
<comment type="caution">
    <text evidence="2">The sequence shown here is derived from an EMBL/GenBank/DDBJ whole genome shotgun (WGS) entry which is preliminary data.</text>
</comment>
<dbReference type="AlphaFoldDB" id="A0A4S2JBJ2"/>
<evidence type="ECO:0000256" key="1">
    <source>
        <dbReference type="SAM" id="MobiDB-lite"/>
    </source>
</evidence>
<keyword evidence="3" id="KW-1185">Reference proteome</keyword>